<comment type="caution">
    <text evidence="3">The sequence shown here is derived from an EMBL/GenBank/DDBJ whole genome shotgun (WGS) entry which is preliminary data.</text>
</comment>
<dbReference type="InterPro" id="IPR023393">
    <property type="entry name" value="START-like_dom_sf"/>
</dbReference>
<keyword evidence="4" id="KW-1185">Reference proteome</keyword>
<dbReference type="RefSeq" id="WP_166280817.1">
    <property type="nucleotide sequence ID" value="NZ_JAANNP010000003.1"/>
</dbReference>
<sequence>MTTATTPLGQVLRDKDGVRLEFVRTFDAPPADVWDALTDPVRMDRWIGTWTGDPSTGSVLFAMTSEGDVQPEPVRIVRCEPPSVLQLEMTTGDGPWPVTVTLREAGDRTELTFVHELAEPYDASAIGPGWQYYLDRLDAVVAGGEPPADFEPYYPALKDAYPIPAAG</sequence>
<evidence type="ECO:0000313" key="3">
    <source>
        <dbReference type="EMBL" id="NHC13862.1"/>
    </source>
</evidence>
<dbReference type="EMBL" id="JAANNP010000003">
    <property type="protein sequence ID" value="NHC13862.1"/>
    <property type="molecule type" value="Genomic_DNA"/>
</dbReference>
<evidence type="ECO:0000259" key="2">
    <source>
        <dbReference type="Pfam" id="PF08327"/>
    </source>
</evidence>
<dbReference type="Pfam" id="PF08327">
    <property type="entry name" value="AHSA1"/>
    <property type="match status" value="1"/>
</dbReference>
<name>A0ABX0GW65_9ACTN</name>
<dbReference type="InterPro" id="IPR013538">
    <property type="entry name" value="ASHA1/2-like_C"/>
</dbReference>
<proteinExistence type="inferred from homology"/>
<dbReference type="Proteomes" id="UP000800981">
    <property type="component" value="Unassembled WGS sequence"/>
</dbReference>
<gene>
    <name evidence="3" type="ORF">G9H71_08715</name>
</gene>
<comment type="similarity">
    <text evidence="1">Belongs to the AHA1 family.</text>
</comment>
<organism evidence="3 4">
    <name type="scientific">Motilibacter deserti</name>
    <dbReference type="NCBI Taxonomy" id="2714956"/>
    <lineage>
        <taxon>Bacteria</taxon>
        <taxon>Bacillati</taxon>
        <taxon>Actinomycetota</taxon>
        <taxon>Actinomycetes</taxon>
        <taxon>Motilibacterales</taxon>
        <taxon>Motilibacteraceae</taxon>
        <taxon>Motilibacter</taxon>
    </lineage>
</organism>
<dbReference type="CDD" id="cd08899">
    <property type="entry name" value="SRPBCC_CalC_Aha1-like_6"/>
    <property type="match status" value="1"/>
</dbReference>
<feature type="domain" description="Activator of Hsp90 ATPase homologue 1/2-like C-terminal" evidence="2">
    <location>
        <begin position="27"/>
        <end position="141"/>
    </location>
</feature>
<protein>
    <submittedName>
        <fullName evidence="3">SRPBCC family protein</fullName>
    </submittedName>
</protein>
<dbReference type="Gene3D" id="3.30.530.20">
    <property type="match status" value="1"/>
</dbReference>
<evidence type="ECO:0000313" key="4">
    <source>
        <dbReference type="Proteomes" id="UP000800981"/>
    </source>
</evidence>
<evidence type="ECO:0000256" key="1">
    <source>
        <dbReference type="ARBA" id="ARBA00006817"/>
    </source>
</evidence>
<accession>A0ABX0GW65</accession>
<dbReference type="SUPFAM" id="SSF55961">
    <property type="entry name" value="Bet v1-like"/>
    <property type="match status" value="1"/>
</dbReference>
<reference evidence="3 4" key="1">
    <citation type="submission" date="2020-03" db="EMBL/GenBank/DDBJ databases">
        <title>Two novel Motilibacter sp.</title>
        <authorList>
            <person name="Liu S."/>
        </authorList>
    </citation>
    <scope>NUCLEOTIDE SEQUENCE [LARGE SCALE GENOMIC DNA]</scope>
    <source>
        <strain evidence="3 4">E257</strain>
    </source>
</reference>